<evidence type="ECO:0008006" key="3">
    <source>
        <dbReference type="Google" id="ProtNLM"/>
    </source>
</evidence>
<proteinExistence type="predicted"/>
<accession>A0ABW6W8I3</accession>
<gene>
    <name evidence="1" type="ORF">ACFY35_07735</name>
</gene>
<organism evidence="1 2">
    <name type="scientific">Paractinoplanes globisporus</name>
    <dbReference type="NCBI Taxonomy" id="113565"/>
    <lineage>
        <taxon>Bacteria</taxon>
        <taxon>Bacillati</taxon>
        <taxon>Actinomycetota</taxon>
        <taxon>Actinomycetes</taxon>
        <taxon>Micromonosporales</taxon>
        <taxon>Micromonosporaceae</taxon>
        <taxon>Paractinoplanes</taxon>
    </lineage>
</organism>
<protein>
    <recommendedName>
        <fullName evidence="3">Immunity protein 35 domain-containing protein</fullName>
    </recommendedName>
</protein>
<keyword evidence="2" id="KW-1185">Reference proteome</keyword>
<comment type="caution">
    <text evidence="1">The sequence shown here is derived from an EMBL/GenBank/DDBJ whole genome shotgun (WGS) entry which is preliminary data.</text>
</comment>
<dbReference type="RefSeq" id="WP_020509651.1">
    <property type="nucleotide sequence ID" value="NZ_JBIAZU010000001.1"/>
</dbReference>
<reference evidence="1 2" key="1">
    <citation type="submission" date="2024-10" db="EMBL/GenBank/DDBJ databases">
        <title>The Natural Products Discovery Center: Release of the First 8490 Sequenced Strains for Exploring Actinobacteria Biosynthetic Diversity.</title>
        <authorList>
            <person name="Kalkreuter E."/>
            <person name="Kautsar S.A."/>
            <person name="Yang D."/>
            <person name="Bader C.D."/>
            <person name="Teijaro C.N."/>
            <person name="Fluegel L."/>
            <person name="Davis C.M."/>
            <person name="Simpson J.R."/>
            <person name="Lauterbach L."/>
            <person name="Steele A.D."/>
            <person name="Gui C."/>
            <person name="Meng S."/>
            <person name="Li G."/>
            <person name="Viehrig K."/>
            <person name="Ye F."/>
            <person name="Su P."/>
            <person name="Kiefer A.F."/>
            <person name="Nichols A."/>
            <person name="Cepeda A.J."/>
            <person name="Yan W."/>
            <person name="Fan B."/>
            <person name="Jiang Y."/>
            <person name="Adhikari A."/>
            <person name="Zheng C.-J."/>
            <person name="Schuster L."/>
            <person name="Cowan T.M."/>
            <person name="Smanski M.J."/>
            <person name="Chevrette M.G."/>
            <person name="De Carvalho L.P.S."/>
            <person name="Shen B."/>
        </authorList>
    </citation>
    <scope>NUCLEOTIDE SEQUENCE [LARGE SCALE GENOMIC DNA]</scope>
    <source>
        <strain evidence="1 2">NPDC000087</strain>
    </source>
</reference>
<name>A0ABW6W8I3_9ACTN</name>
<dbReference type="Proteomes" id="UP001602245">
    <property type="component" value="Unassembled WGS sequence"/>
</dbReference>
<dbReference type="EMBL" id="JBIAZU010000001">
    <property type="protein sequence ID" value="MFF5289313.1"/>
    <property type="molecule type" value="Genomic_DNA"/>
</dbReference>
<sequence>MELAWLTPAGEILVEGPVDSVTIAGGPILTEAGLPVAAPHTYYLLDAGWTIRRIFGSTTSSVDDSLYGAVCKVDGNALYEYWTEWNSYHGRVGSVWRDTEITGLVSVPLEEVAGWQGLAATPAQALTAALAEFDRSRREEQRERQRPIDELAARFSAALPDYPGNEPVHLVFGYADGALVREPSGRVVWRLTEQWPYRGKDLYEFLHTELRRRYPERLGSFVTDIDAAPWWFWAPDL</sequence>
<evidence type="ECO:0000313" key="2">
    <source>
        <dbReference type="Proteomes" id="UP001602245"/>
    </source>
</evidence>
<evidence type="ECO:0000313" key="1">
    <source>
        <dbReference type="EMBL" id="MFF5289313.1"/>
    </source>
</evidence>